<protein>
    <recommendedName>
        <fullName evidence="4">serine-type D-Ala-D-Ala carboxypeptidase</fullName>
        <ecNumber evidence="4">3.4.16.4</ecNumber>
    </recommendedName>
</protein>
<evidence type="ECO:0000313" key="19">
    <source>
        <dbReference type="Proteomes" id="UP000199331"/>
    </source>
</evidence>
<evidence type="ECO:0000259" key="17">
    <source>
        <dbReference type="SMART" id="SM00936"/>
    </source>
</evidence>
<dbReference type="EMBL" id="FOWZ01000006">
    <property type="protein sequence ID" value="SFP42985.1"/>
    <property type="molecule type" value="Genomic_DNA"/>
</dbReference>
<keyword evidence="7 16" id="KW-0732">Signal</keyword>
<reference evidence="19" key="1">
    <citation type="submission" date="2016-10" db="EMBL/GenBank/DDBJ databases">
        <authorList>
            <person name="Varghese N."/>
            <person name="Submissions S."/>
        </authorList>
    </citation>
    <scope>NUCLEOTIDE SEQUENCE [LARGE SCALE GENOMIC DNA]</scope>
    <source>
        <strain evidence="19">CGMCC 1.7715</strain>
    </source>
</reference>
<comment type="function">
    <text evidence="1">Removes C-terminal D-alanyl residues from sugar-peptide cell wall precursors.</text>
</comment>
<feature type="active site" description="Proton acceptor" evidence="13">
    <location>
        <position position="60"/>
    </location>
</feature>
<dbReference type="GO" id="GO:0008360">
    <property type="term" value="P:regulation of cell shape"/>
    <property type="evidence" value="ECO:0007669"/>
    <property type="project" value="UniProtKB-KW"/>
</dbReference>
<dbReference type="InterPro" id="IPR018044">
    <property type="entry name" value="Peptidase_S11"/>
</dbReference>
<dbReference type="EC" id="3.4.16.4" evidence="4"/>
<name>A0A1I5Q9R0_9SPHN</name>
<dbReference type="SMART" id="SM00936">
    <property type="entry name" value="PBP5_C"/>
    <property type="match status" value="1"/>
</dbReference>
<keyword evidence="9" id="KW-0133">Cell shape</keyword>
<organism evidence="18 19">
    <name type="scientific">Qipengyuania nanhaisediminis</name>
    <dbReference type="NCBI Taxonomy" id="604088"/>
    <lineage>
        <taxon>Bacteria</taxon>
        <taxon>Pseudomonadati</taxon>
        <taxon>Pseudomonadota</taxon>
        <taxon>Alphaproteobacteria</taxon>
        <taxon>Sphingomonadales</taxon>
        <taxon>Erythrobacteraceae</taxon>
        <taxon>Qipengyuania</taxon>
    </lineage>
</organism>
<keyword evidence="8" id="KW-0378">Hydrolase</keyword>
<evidence type="ECO:0000256" key="14">
    <source>
        <dbReference type="PIRSR" id="PIRSR618044-2"/>
    </source>
</evidence>
<dbReference type="Proteomes" id="UP000199331">
    <property type="component" value="Unassembled WGS sequence"/>
</dbReference>
<accession>A0A1I5Q9R0</accession>
<evidence type="ECO:0000256" key="12">
    <source>
        <dbReference type="ARBA" id="ARBA00034000"/>
    </source>
</evidence>
<dbReference type="Gene3D" id="2.60.410.10">
    <property type="entry name" value="D-Ala-D-Ala carboxypeptidase, C-terminal domain"/>
    <property type="match status" value="1"/>
</dbReference>
<evidence type="ECO:0000256" key="3">
    <source>
        <dbReference type="ARBA" id="ARBA00007164"/>
    </source>
</evidence>
<evidence type="ECO:0000256" key="16">
    <source>
        <dbReference type="SAM" id="SignalP"/>
    </source>
</evidence>
<keyword evidence="11" id="KW-0961">Cell wall biogenesis/degradation</keyword>
<evidence type="ECO:0000256" key="11">
    <source>
        <dbReference type="ARBA" id="ARBA00023316"/>
    </source>
</evidence>
<dbReference type="UniPathway" id="UPA00219"/>
<keyword evidence="6" id="KW-0645">Protease</keyword>
<dbReference type="Gene3D" id="3.40.710.10">
    <property type="entry name" value="DD-peptidase/beta-lactamase superfamily"/>
    <property type="match status" value="1"/>
</dbReference>
<feature type="signal peptide" evidence="16">
    <location>
        <begin position="1"/>
        <end position="17"/>
    </location>
</feature>
<dbReference type="InterPro" id="IPR015956">
    <property type="entry name" value="Peniciliin-bd_prot_C_sf"/>
</dbReference>
<evidence type="ECO:0000313" key="18">
    <source>
        <dbReference type="EMBL" id="SFP42985.1"/>
    </source>
</evidence>
<dbReference type="InterPro" id="IPR012338">
    <property type="entry name" value="Beta-lactam/transpept-like"/>
</dbReference>
<dbReference type="STRING" id="604088.SAMN04488060_2832"/>
<keyword evidence="19" id="KW-1185">Reference proteome</keyword>
<evidence type="ECO:0000256" key="10">
    <source>
        <dbReference type="ARBA" id="ARBA00022984"/>
    </source>
</evidence>
<dbReference type="InterPro" id="IPR037167">
    <property type="entry name" value="Peptidase_S11_C_sf"/>
</dbReference>
<dbReference type="GO" id="GO:0009252">
    <property type="term" value="P:peptidoglycan biosynthetic process"/>
    <property type="evidence" value="ECO:0007669"/>
    <property type="project" value="UniProtKB-UniPathway"/>
</dbReference>
<evidence type="ECO:0000256" key="8">
    <source>
        <dbReference type="ARBA" id="ARBA00022801"/>
    </source>
</evidence>
<dbReference type="GO" id="GO:0071555">
    <property type="term" value="P:cell wall organization"/>
    <property type="evidence" value="ECO:0007669"/>
    <property type="project" value="UniProtKB-KW"/>
</dbReference>
<gene>
    <name evidence="18" type="ORF">SAMN04488060_2832</name>
</gene>
<dbReference type="SUPFAM" id="SSF69189">
    <property type="entry name" value="Penicillin-binding protein associated domain"/>
    <property type="match status" value="1"/>
</dbReference>
<dbReference type="InterPro" id="IPR001967">
    <property type="entry name" value="Peptidase_S11_N"/>
</dbReference>
<proteinExistence type="inferred from homology"/>
<dbReference type="PANTHER" id="PTHR21581">
    <property type="entry name" value="D-ALANYL-D-ALANINE CARBOXYPEPTIDASE"/>
    <property type="match status" value="1"/>
</dbReference>
<evidence type="ECO:0000256" key="7">
    <source>
        <dbReference type="ARBA" id="ARBA00022729"/>
    </source>
</evidence>
<dbReference type="PANTHER" id="PTHR21581:SF6">
    <property type="entry name" value="TRAFFICKING PROTEIN PARTICLE COMPLEX SUBUNIT 12"/>
    <property type="match status" value="1"/>
</dbReference>
<dbReference type="SUPFAM" id="SSF56601">
    <property type="entry name" value="beta-lactamase/transpeptidase-like"/>
    <property type="match status" value="1"/>
</dbReference>
<feature type="active site" description="Acyl-ester intermediate" evidence="13">
    <location>
        <position position="57"/>
    </location>
</feature>
<evidence type="ECO:0000256" key="1">
    <source>
        <dbReference type="ARBA" id="ARBA00003217"/>
    </source>
</evidence>
<evidence type="ECO:0000256" key="2">
    <source>
        <dbReference type="ARBA" id="ARBA00004752"/>
    </source>
</evidence>
<dbReference type="PRINTS" id="PR00725">
    <property type="entry name" value="DADACBPTASE1"/>
</dbReference>
<sequence length="380" mass="41115">MIAYATASILAAQPLSAQVGSAQPPATEDAPIAYLLDLTSGQVLLSREADRRFMPASITKVMTTFLAFEWIEEGRLVPRQVFTVDPEVWDEWNNVGSTMFLPNRARVTVDQLIHGVTTVSANDGAAALAHGAAGSIDAWVSEMNAKAREIGMRDSHFGTPNGWMDNGKTFTTARDLGTLAASMIGRHPSKYRHYVGRTEYTYNDITQPNHDPISGRVRGADGIKTGFTNQAGYGFLGSAERNGRRLVMVVAGSPRSSVRDRASRELLEWGFREFEQKQLLGRGAIVGEAQVQGGDAGTVGLAVPGGVYVSLPGDADPRIEMTISYRGPLRAPIAENEQVAELLIQAEGMPDYRIPLHAAAEVGEAGFLDRVANGFRGWLR</sequence>
<evidence type="ECO:0000256" key="9">
    <source>
        <dbReference type="ARBA" id="ARBA00022960"/>
    </source>
</evidence>
<keyword evidence="10" id="KW-0573">Peptidoglycan synthesis</keyword>
<dbReference type="Pfam" id="PF07943">
    <property type="entry name" value="PBP5_C"/>
    <property type="match status" value="1"/>
</dbReference>
<evidence type="ECO:0000256" key="6">
    <source>
        <dbReference type="ARBA" id="ARBA00022670"/>
    </source>
</evidence>
<keyword evidence="5 18" id="KW-0121">Carboxypeptidase</keyword>
<dbReference type="GO" id="GO:0006508">
    <property type="term" value="P:proteolysis"/>
    <property type="evidence" value="ECO:0007669"/>
    <property type="project" value="UniProtKB-KW"/>
</dbReference>
<dbReference type="GO" id="GO:0009002">
    <property type="term" value="F:serine-type D-Ala-D-Ala carboxypeptidase activity"/>
    <property type="evidence" value="ECO:0007669"/>
    <property type="project" value="UniProtKB-EC"/>
</dbReference>
<dbReference type="AlphaFoldDB" id="A0A1I5Q9R0"/>
<feature type="binding site" evidence="14">
    <location>
        <position position="224"/>
    </location>
    <ligand>
        <name>substrate</name>
    </ligand>
</feature>
<evidence type="ECO:0000256" key="4">
    <source>
        <dbReference type="ARBA" id="ARBA00012448"/>
    </source>
</evidence>
<evidence type="ECO:0000256" key="5">
    <source>
        <dbReference type="ARBA" id="ARBA00022645"/>
    </source>
</evidence>
<evidence type="ECO:0000256" key="13">
    <source>
        <dbReference type="PIRSR" id="PIRSR618044-1"/>
    </source>
</evidence>
<dbReference type="Pfam" id="PF00768">
    <property type="entry name" value="Peptidase_S11"/>
    <property type="match status" value="1"/>
</dbReference>
<comment type="pathway">
    <text evidence="2">Cell wall biogenesis; peptidoglycan biosynthesis.</text>
</comment>
<feature type="chain" id="PRO_5011470618" description="serine-type D-Ala-D-Ala carboxypeptidase" evidence="16">
    <location>
        <begin position="18"/>
        <end position="380"/>
    </location>
</feature>
<dbReference type="InterPro" id="IPR012907">
    <property type="entry name" value="Peptidase_S11_C"/>
</dbReference>
<evidence type="ECO:0000256" key="15">
    <source>
        <dbReference type="RuleBase" id="RU004016"/>
    </source>
</evidence>
<feature type="domain" description="Peptidase S11 D-Ala-D-Ala carboxypeptidase A C-terminal" evidence="17">
    <location>
        <begin position="274"/>
        <end position="364"/>
    </location>
</feature>
<feature type="active site" evidence="13">
    <location>
        <position position="120"/>
    </location>
</feature>
<dbReference type="RefSeq" id="WP_245755910.1">
    <property type="nucleotide sequence ID" value="NZ_FOWZ01000006.1"/>
</dbReference>
<comment type="similarity">
    <text evidence="3 15">Belongs to the peptidase S11 family.</text>
</comment>
<comment type="catalytic activity">
    <reaction evidence="12">
        <text>Preferential cleavage: (Ac)2-L-Lys-D-Ala-|-D-Ala. Also transpeptidation of peptidyl-alanyl moieties that are N-acyl substituents of D-alanine.</text>
        <dbReference type="EC" id="3.4.16.4"/>
    </reaction>
</comment>